<organism evidence="2 3">
    <name type="scientific">Diaporthe vaccinii</name>
    <dbReference type="NCBI Taxonomy" id="105482"/>
    <lineage>
        <taxon>Eukaryota</taxon>
        <taxon>Fungi</taxon>
        <taxon>Dikarya</taxon>
        <taxon>Ascomycota</taxon>
        <taxon>Pezizomycotina</taxon>
        <taxon>Sordariomycetes</taxon>
        <taxon>Sordariomycetidae</taxon>
        <taxon>Diaporthales</taxon>
        <taxon>Diaporthaceae</taxon>
        <taxon>Diaporthe</taxon>
        <taxon>Diaporthe eres species complex</taxon>
    </lineage>
</organism>
<evidence type="ECO:0000256" key="1">
    <source>
        <dbReference type="SAM" id="MobiDB-lite"/>
    </source>
</evidence>
<feature type="compositionally biased region" description="Basic and acidic residues" evidence="1">
    <location>
        <begin position="112"/>
        <end position="128"/>
    </location>
</feature>
<name>A0ABR4FA88_9PEZI</name>
<dbReference type="Proteomes" id="UP001600888">
    <property type="component" value="Unassembled WGS sequence"/>
</dbReference>
<dbReference type="EMBL" id="JBAWTH010000006">
    <property type="protein sequence ID" value="KAL2291430.1"/>
    <property type="molecule type" value="Genomic_DNA"/>
</dbReference>
<protein>
    <recommendedName>
        <fullName evidence="4">SWIM-type domain-containing protein</fullName>
    </recommendedName>
</protein>
<evidence type="ECO:0000313" key="2">
    <source>
        <dbReference type="EMBL" id="KAL2291430.1"/>
    </source>
</evidence>
<keyword evidence="3" id="KW-1185">Reference proteome</keyword>
<proteinExistence type="predicted"/>
<feature type="compositionally biased region" description="Low complexity" evidence="1">
    <location>
        <begin position="95"/>
        <end position="111"/>
    </location>
</feature>
<gene>
    <name evidence="2" type="ORF">FJTKL_12833</name>
</gene>
<comment type="caution">
    <text evidence="2">The sequence shown here is derived from an EMBL/GenBank/DDBJ whole genome shotgun (WGS) entry which is preliminary data.</text>
</comment>
<accession>A0ABR4FA88</accession>
<feature type="region of interest" description="Disordered" evidence="1">
    <location>
        <begin position="81"/>
        <end position="133"/>
    </location>
</feature>
<reference evidence="2 3" key="1">
    <citation type="submission" date="2024-03" db="EMBL/GenBank/DDBJ databases">
        <title>A high-quality draft genome sequence of Diaporthe vaccinii, a causative agent of upright dieback and viscid rot disease in cranberry plants.</title>
        <authorList>
            <person name="Sarrasin M."/>
            <person name="Lang B.F."/>
            <person name="Burger G."/>
        </authorList>
    </citation>
    <scope>NUCLEOTIDE SEQUENCE [LARGE SCALE GENOMIC DNA]</scope>
    <source>
        <strain evidence="2 3">IS7</strain>
    </source>
</reference>
<evidence type="ECO:0000313" key="3">
    <source>
        <dbReference type="Proteomes" id="UP001600888"/>
    </source>
</evidence>
<feature type="compositionally biased region" description="Basic and acidic residues" evidence="1">
    <location>
        <begin position="8"/>
        <end position="22"/>
    </location>
</feature>
<feature type="region of interest" description="Disordered" evidence="1">
    <location>
        <begin position="1"/>
        <end position="22"/>
    </location>
</feature>
<evidence type="ECO:0008006" key="4">
    <source>
        <dbReference type="Google" id="ProtNLM"/>
    </source>
</evidence>
<sequence length="169" mass="18948">MTTSSTQTDEREGSASHHTQDTDWVIVKEDRHLIKEGYDLIDAAEARCWCGGSDAKRCRLRGHAWPLCNIDRGDLWPEQTDELHYKAHEEEAEAESSSSGGEQSTSGGSNSDDSKRDTQKPTPQREADQPWFYERGPFTSLAVLTEMLEKGRYTGAQCLSNDVHDGKDE</sequence>